<dbReference type="InterPro" id="IPR016024">
    <property type="entry name" value="ARM-type_fold"/>
</dbReference>
<dbReference type="Gene3D" id="1.25.10.10">
    <property type="entry name" value="Leucine-rich Repeat Variant"/>
    <property type="match status" value="1"/>
</dbReference>
<name>A0AAP0P1X8_9MAGN</name>
<evidence type="ECO:0000256" key="1">
    <source>
        <dbReference type="ARBA" id="ARBA00004308"/>
    </source>
</evidence>
<dbReference type="AlphaFoldDB" id="A0AAP0P1X8"/>
<comment type="caution">
    <text evidence="6">The sequence shown here is derived from an EMBL/GenBank/DDBJ whole genome shotgun (WGS) entry which is preliminary data.</text>
</comment>
<evidence type="ECO:0000313" key="7">
    <source>
        <dbReference type="Proteomes" id="UP001420932"/>
    </source>
</evidence>
<gene>
    <name evidence="6" type="ORF">Syun_016949</name>
</gene>
<dbReference type="Pfam" id="PF12717">
    <property type="entry name" value="Cnd1"/>
    <property type="match status" value="1"/>
</dbReference>
<dbReference type="InterPro" id="IPR026739">
    <property type="entry name" value="AP_beta"/>
</dbReference>
<keyword evidence="4" id="KW-0472">Membrane</keyword>
<keyword evidence="2" id="KW-0813">Transport</keyword>
<dbReference type="GO" id="GO:0012505">
    <property type="term" value="C:endomembrane system"/>
    <property type="evidence" value="ECO:0007669"/>
    <property type="project" value="UniProtKB-SubCell"/>
</dbReference>
<dbReference type="EMBL" id="JBBNAF010000007">
    <property type="protein sequence ID" value="KAK9128152.1"/>
    <property type="molecule type" value="Genomic_DNA"/>
</dbReference>
<evidence type="ECO:0000256" key="3">
    <source>
        <dbReference type="ARBA" id="ARBA00022927"/>
    </source>
</evidence>
<evidence type="ECO:0000256" key="4">
    <source>
        <dbReference type="ARBA" id="ARBA00023136"/>
    </source>
</evidence>
<dbReference type="PANTHER" id="PTHR11134">
    <property type="entry name" value="ADAPTOR COMPLEX SUBUNIT BETA FAMILY MEMBER"/>
    <property type="match status" value="1"/>
</dbReference>
<protein>
    <recommendedName>
        <fullName evidence="5">Condensin complex subunit 1 C-terminal domain-containing protein</fullName>
    </recommendedName>
</protein>
<keyword evidence="7" id="KW-1185">Reference proteome</keyword>
<dbReference type="SUPFAM" id="SSF48371">
    <property type="entry name" value="ARM repeat"/>
    <property type="match status" value="1"/>
</dbReference>
<dbReference type="GO" id="GO:0015031">
    <property type="term" value="P:protein transport"/>
    <property type="evidence" value="ECO:0007669"/>
    <property type="project" value="UniProtKB-KW"/>
</dbReference>
<dbReference type="Proteomes" id="UP001420932">
    <property type="component" value="Unassembled WGS sequence"/>
</dbReference>
<accession>A0AAP0P1X8</accession>
<dbReference type="InterPro" id="IPR011989">
    <property type="entry name" value="ARM-like"/>
</dbReference>
<evidence type="ECO:0000256" key="2">
    <source>
        <dbReference type="ARBA" id="ARBA00022448"/>
    </source>
</evidence>
<reference evidence="6 7" key="1">
    <citation type="submission" date="2024-01" db="EMBL/GenBank/DDBJ databases">
        <title>Genome assemblies of Stephania.</title>
        <authorList>
            <person name="Yang L."/>
        </authorList>
    </citation>
    <scope>NUCLEOTIDE SEQUENCE [LARGE SCALE GENOMIC DNA]</scope>
    <source>
        <strain evidence="6">YNDBR</strain>
        <tissue evidence="6">Leaf</tissue>
    </source>
</reference>
<evidence type="ECO:0000313" key="6">
    <source>
        <dbReference type="EMBL" id="KAK9128152.1"/>
    </source>
</evidence>
<organism evidence="6 7">
    <name type="scientific">Stephania yunnanensis</name>
    <dbReference type="NCBI Taxonomy" id="152371"/>
    <lineage>
        <taxon>Eukaryota</taxon>
        <taxon>Viridiplantae</taxon>
        <taxon>Streptophyta</taxon>
        <taxon>Embryophyta</taxon>
        <taxon>Tracheophyta</taxon>
        <taxon>Spermatophyta</taxon>
        <taxon>Magnoliopsida</taxon>
        <taxon>Ranunculales</taxon>
        <taxon>Menispermaceae</taxon>
        <taxon>Menispermoideae</taxon>
        <taxon>Cissampelideae</taxon>
        <taxon>Stephania</taxon>
    </lineage>
</organism>
<sequence>MDLFRVGVGVGANLVEYLVGPLGLGLKDNNGYVRMVAAIGAFKLYHISAATCVDADFPSMLKSLMLHDSILQIVYLALQEIWSLEASSSRRLPRREKRCLASRNILSLEPVYERIKAPLLTLVSSGSQEQSYALLNHLHLLVMRASMLFSSDYKHFYCQYNEPSYVKKLKLDMLTAVANENNTYEIGQ</sequence>
<dbReference type="InterPro" id="IPR032682">
    <property type="entry name" value="Cnd1_C"/>
</dbReference>
<proteinExistence type="predicted"/>
<comment type="subcellular location">
    <subcellularLocation>
        <location evidence="1">Endomembrane system</location>
    </subcellularLocation>
</comment>
<dbReference type="GO" id="GO:0016192">
    <property type="term" value="P:vesicle-mediated transport"/>
    <property type="evidence" value="ECO:0007669"/>
    <property type="project" value="InterPro"/>
</dbReference>
<feature type="domain" description="Condensin complex subunit 1 C-terminal" evidence="5">
    <location>
        <begin position="13"/>
        <end position="85"/>
    </location>
</feature>
<keyword evidence="3" id="KW-0653">Protein transport</keyword>
<evidence type="ECO:0000259" key="5">
    <source>
        <dbReference type="Pfam" id="PF12717"/>
    </source>
</evidence>